<keyword evidence="5" id="KW-1185">Reference proteome</keyword>
<reference evidence="4 5" key="1">
    <citation type="submission" date="2018-11" db="EMBL/GenBank/DDBJ databases">
        <title>Sequencing the genomes of 1000 actinobacteria strains.</title>
        <authorList>
            <person name="Klenk H.-P."/>
        </authorList>
    </citation>
    <scope>NUCLEOTIDE SEQUENCE [LARGE SCALE GENOMIC DNA]</scope>
    <source>
        <strain evidence="4 5">DSM 44254</strain>
    </source>
</reference>
<proteinExistence type="predicted"/>
<organism evidence="4 5">
    <name type="scientific">Actinocorallia herbida</name>
    <dbReference type="NCBI Taxonomy" id="58109"/>
    <lineage>
        <taxon>Bacteria</taxon>
        <taxon>Bacillati</taxon>
        <taxon>Actinomycetota</taxon>
        <taxon>Actinomycetes</taxon>
        <taxon>Streptosporangiales</taxon>
        <taxon>Thermomonosporaceae</taxon>
        <taxon>Actinocorallia</taxon>
    </lineage>
</organism>
<accession>A0A3N1D3T9</accession>
<dbReference type="RefSeq" id="WP_123667469.1">
    <property type="nucleotide sequence ID" value="NZ_RJKE01000001.1"/>
</dbReference>
<dbReference type="GO" id="GO:0003700">
    <property type="term" value="F:DNA-binding transcription factor activity"/>
    <property type="evidence" value="ECO:0007669"/>
    <property type="project" value="TreeGrafter"/>
</dbReference>
<evidence type="ECO:0000313" key="4">
    <source>
        <dbReference type="EMBL" id="ROO88203.1"/>
    </source>
</evidence>
<feature type="domain" description="HTH tetR-type" evidence="3">
    <location>
        <begin position="14"/>
        <end position="74"/>
    </location>
</feature>
<dbReference type="PROSITE" id="PS50977">
    <property type="entry name" value="HTH_TETR_2"/>
    <property type="match status" value="1"/>
</dbReference>
<protein>
    <submittedName>
        <fullName evidence="4">TetR family transcriptional regulator</fullName>
    </submittedName>
</protein>
<dbReference type="InterPro" id="IPR050109">
    <property type="entry name" value="HTH-type_TetR-like_transc_reg"/>
</dbReference>
<sequence>MPYRPTEATRRNAELKRAGFLRAARELVAARGFGAATVAAIAAECAASVGSVYSYFDGREDLLAEVFRSAAGHELEVVRKAVAEAGPGAPERLDVVIRTFAGRALRGRRMAWSLLFEPVTPAVEAERLVYRRSYTDLIAEILRDGVATRAFAAQDTTLAASAVLGAISEALIGGLRPSDGDEPAPSPDGAAIVEGIRLFCFRALGTEETL</sequence>
<dbReference type="PANTHER" id="PTHR30055">
    <property type="entry name" value="HTH-TYPE TRANSCRIPTIONAL REGULATOR RUTR"/>
    <property type="match status" value="1"/>
</dbReference>
<dbReference type="SUPFAM" id="SSF46689">
    <property type="entry name" value="Homeodomain-like"/>
    <property type="match status" value="1"/>
</dbReference>
<dbReference type="PANTHER" id="PTHR30055:SF226">
    <property type="entry name" value="HTH-TYPE TRANSCRIPTIONAL REGULATOR PKSA"/>
    <property type="match status" value="1"/>
</dbReference>
<evidence type="ECO:0000313" key="5">
    <source>
        <dbReference type="Proteomes" id="UP000272400"/>
    </source>
</evidence>
<evidence type="ECO:0000256" key="1">
    <source>
        <dbReference type="ARBA" id="ARBA00023125"/>
    </source>
</evidence>
<dbReference type="EMBL" id="RJKE01000001">
    <property type="protein sequence ID" value="ROO88203.1"/>
    <property type="molecule type" value="Genomic_DNA"/>
</dbReference>
<dbReference type="Gene3D" id="1.10.10.60">
    <property type="entry name" value="Homeodomain-like"/>
    <property type="match status" value="1"/>
</dbReference>
<gene>
    <name evidence="4" type="ORF">EDD29_5865</name>
</gene>
<dbReference type="InterPro" id="IPR036271">
    <property type="entry name" value="Tet_transcr_reg_TetR-rel_C_sf"/>
</dbReference>
<dbReference type="InterPro" id="IPR041490">
    <property type="entry name" value="KstR2_TetR_C"/>
</dbReference>
<dbReference type="PRINTS" id="PR00455">
    <property type="entry name" value="HTHTETR"/>
</dbReference>
<name>A0A3N1D3T9_9ACTN</name>
<evidence type="ECO:0000256" key="2">
    <source>
        <dbReference type="PROSITE-ProRule" id="PRU00335"/>
    </source>
</evidence>
<dbReference type="InterPro" id="IPR009057">
    <property type="entry name" value="Homeodomain-like_sf"/>
</dbReference>
<dbReference type="Pfam" id="PF00440">
    <property type="entry name" value="TetR_N"/>
    <property type="match status" value="1"/>
</dbReference>
<dbReference type="OrthoDB" id="63332at2"/>
<dbReference type="Proteomes" id="UP000272400">
    <property type="component" value="Unassembled WGS sequence"/>
</dbReference>
<dbReference type="Gene3D" id="1.10.357.10">
    <property type="entry name" value="Tetracycline Repressor, domain 2"/>
    <property type="match status" value="1"/>
</dbReference>
<evidence type="ECO:0000259" key="3">
    <source>
        <dbReference type="PROSITE" id="PS50977"/>
    </source>
</evidence>
<feature type="DNA-binding region" description="H-T-H motif" evidence="2">
    <location>
        <begin position="37"/>
        <end position="56"/>
    </location>
</feature>
<dbReference type="AlphaFoldDB" id="A0A3N1D3T9"/>
<dbReference type="GO" id="GO:0000976">
    <property type="term" value="F:transcription cis-regulatory region binding"/>
    <property type="evidence" value="ECO:0007669"/>
    <property type="project" value="TreeGrafter"/>
</dbReference>
<dbReference type="Pfam" id="PF17932">
    <property type="entry name" value="TetR_C_24"/>
    <property type="match status" value="1"/>
</dbReference>
<comment type="caution">
    <text evidence="4">The sequence shown here is derived from an EMBL/GenBank/DDBJ whole genome shotgun (WGS) entry which is preliminary data.</text>
</comment>
<dbReference type="InterPro" id="IPR001647">
    <property type="entry name" value="HTH_TetR"/>
</dbReference>
<keyword evidence="1 2" id="KW-0238">DNA-binding</keyword>
<dbReference type="SUPFAM" id="SSF48498">
    <property type="entry name" value="Tetracyclin repressor-like, C-terminal domain"/>
    <property type="match status" value="1"/>
</dbReference>